<dbReference type="GO" id="GO:0043565">
    <property type="term" value="F:sequence-specific DNA binding"/>
    <property type="evidence" value="ECO:0007669"/>
    <property type="project" value="InterPro"/>
</dbReference>
<gene>
    <name evidence="1" type="ORF">FRX31_029023</name>
</gene>
<dbReference type="InterPro" id="IPR002848">
    <property type="entry name" value="Translin_fam"/>
</dbReference>
<evidence type="ECO:0000313" key="1">
    <source>
        <dbReference type="EMBL" id="KAF5181387.1"/>
    </source>
</evidence>
<name>A0A7J6V9E3_THATH</name>
<dbReference type="SUPFAM" id="SSF74784">
    <property type="entry name" value="Translin"/>
    <property type="match status" value="2"/>
</dbReference>
<sequence length="556" mass="64170">MMKSILFGNCRIIIKAGAGAGAGAFSRPLNPLIHSLNPNSLISSPLPMSFSSLLPFSRFLSSCVEASSSPSSSPDIQKLFANKYQSRLYDYTVTKTTYHNKFNEMRDIIEKVLEDLFNDSKSSAMKSLMRYYSHLDWTTSQHDLSTRPFYESYNDWMNQLQTTVFILALRHWLETGHLISRKQVERKLGMRLVIRVHVKDYLLGICLLCSKMPDYVEQQGQLRGNRKICSFLKSVQDLFKKLDLSNFEDGSFLERINAVRNGDYLRKVELKVENRACSYASSTPGMIKLFEETYSKEFFKYSEIDKGIRLWMDSVQNIMNQMQEDVFVHGLCPVPDALEKAKFHIEKLKCHYHDLALQRVHCELSEWVPPYSEHINEWRNQRQATVSILAFLHWLETGKLISRKEIATKLGFYSLKKHIFLDKINYISGLGSLEGLVEFDIIDYLVGICLMSSKLPEYAEHLVNTAVDYNCLRNVLKFSKDIQALFNTLSPDLLEDEKMFNAVMKGYDVHRVESICLYNNKVLDAAVLPDSMDDNNNHMFRIQMLHLVLVALICLI</sequence>
<evidence type="ECO:0000313" key="2">
    <source>
        <dbReference type="Proteomes" id="UP000554482"/>
    </source>
</evidence>
<accession>A0A7J6V9E3</accession>
<proteinExistence type="predicted"/>
<organism evidence="1 2">
    <name type="scientific">Thalictrum thalictroides</name>
    <name type="common">Rue-anemone</name>
    <name type="synonym">Anemone thalictroides</name>
    <dbReference type="NCBI Taxonomy" id="46969"/>
    <lineage>
        <taxon>Eukaryota</taxon>
        <taxon>Viridiplantae</taxon>
        <taxon>Streptophyta</taxon>
        <taxon>Embryophyta</taxon>
        <taxon>Tracheophyta</taxon>
        <taxon>Spermatophyta</taxon>
        <taxon>Magnoliopsida</taxon>
        <taxon>Ranunculales</taxon>
        <taxon>Ranunculaceae</taxon>
        <taxon>Thalictroideae</taxon>
        <taxon>Thalictrum</taxon>
    </lineage>
</organism>
<dbReference type="PANTHER" id="PTHR10741">
    <property type="entry name" value="TRANSLIN AND TRANSLIN ASSOCIATED PROTEIN X"/>
    <property type="match status" value="1"/>
</dbReference>
<protein>
    <submittedName>
        <fullName evidence="1">Translin family protein</fullName>
    </submittedName>
</protein>
<dbReference type="Pfam" id="PF01997">
    <property type="entry name" value="Translin"/>
    <property type="match status" value="2"/>
</dbReference>
<dbReference type="InterPro" id="IPR036081">
    <property type="entry name" value="Translin_sf"/>
</dbReference>
<dbReference type="InterPro" id="IPR016068">
    <property type="entry name" value="Translin_N"/>
</dbReference>
<dbReference type="Proteomes" id="UP000554482">
    <property type="component" value="Unassembled WGS sequence"/>
</dbReference>
<comment type="caution">
    <text evidence="1">The sequence shown here is derived from an EMBL/GenBank/DDBJ whole genome shotgun (WGS) entry which is preliminary data.</text>
</comment>
<dbReference type="AlphaFoldDB" id="A0A7J6V9E3"/>
<dbReference type="EMBL" id="JABWDY010036251">
    <property type="protein sequence ID" value="KAF5181387.1"/>
    <property type="molecule type" value="Genomic_DNA"/>
</dbReference>
<reference evidence="1 2" key="1">
    <citation type="submission" date="2020-06" db="EMBL/GenBank/DDBJ databases">
        <title>Transcriptomic and genomic resources for Thalictrum thalictroides and T. hernandezii: Facilitating candidate gene discovery in an emerging model plant lineage.</title>
        <authorList>
            <person name="Arias T."/>
            <person name="Riano-Pachon D.M."/>
            <person name="Di Stilio V.S."/>
        </authorList>
    </citation>
    <scope>NUCLEOTIDE SEQUENCE [LARGE SCALE GENOMIC DNA]</scope>
    <source>
        <strain evidence="2">cv. WT478/WT964</strain>
        <tissue evidence="1">Leaves</tissue>
    </source>
</reference>
<dbReference type="Gene3D" id="1.20.58.190">
    <property type="entry name" value="Translin, domain 1"/>
    <property type="match status" value="2"/>
</dbReference>
<keyword evidence="2" id="KW-1185">Reference proteome</keyword>